<comment type="caution">
    <text evidence="3">The sequence shown here is derived from an EMBL/GenBank/DDBJ whole genome shotgun (WGS) entry which is preliminary data.</text>
</comment>
<proteinExistence type="predicted"/>
<evidence type="ECO:0008006" key="5">
    <source>
        <dbReference type="Google" id="ProtNLM"/>
    </source>
</evidence>
<feature type="region of interest" description="Disordered" evidence="2">
    <location>
        <begin position="202"/>
        <end position="324"/>
    </location>
</feature>
<keyword evidence="4" id="KW-1185">Reference proteome</keyword>
<dbReference type="InterPro" id="IPR014751">
    <property type="entry name" value="XRCC4-like_C"/>
</dbReference>
<dbReference type="AlphaFoldDB" id="A0A2A9PFN2"/>
<keyword evidence="1" id="KW-0175">Coiled coil</keyword>
<dbReference type="PANTHER" id="PTHR42067:SF1">
    <property type="entry name" value="MITOTIC APPARATUS PROTEIN P62"/>
    <property type="match status" value="1"/>
</dbReference>
<dbReference type="Proteomes" id="UP000037136">
    <property type="component" value="Unassembled WGS sequence"/>
</dbReference>
<feature type="compositionally biased region" description="Acidic residues" evidence="2">
    <location>
        <begin position="314"/>
        <end position="324"/>
    </location>
</feature>
<reference evidence="3 4" key="2">
    <citation type="journal article" date="2017" name="Sci. Rep.">
        <title>Ant-infecting Ophiocordyceps genomes reveal a high diversity of potential behavioral manipulation genes and a possible major role for enterotoxins.</title>
        <authorList>
            <person name="de Bekker C."/>
            <person name="Ohm R.A."/>
            <person name="Evans H.C."/>
            <person name="Brachmann A."/>
            <person name="Hughes D.P."/>
        </authorList>
    </citation>
    <scope>NUCLEOTIDE SEQUENCE [LARGE SCALE GENOMIC DNA]</scope>
    <source>
        <strain evidence="3 4">SC16a</strain>
    </source>
</reference>
<evidence type="ECO:0000256" key="2">
    <source>
        <dbReference type="SAM" id="MobiDB-lite"/>
    </source>
</evidence>
<gene>
    <name evidence="3" type="ORF">XA68_11555</name>
</gene>
<dbReference type="PANTHER" id="PTHR42067">
    <property type="entry name" value="YALI0C15378P"/>
    <property type="match status" value="1"/>
</dbReference>
<dbReference type="SUPFAM" id="SSF58022">
    <property type="entry name" value="XRCC4, C-terminal oligomerization domain"/>
    <property type="match status" value="1"/>
</dbReference>
<dbReference type="Gene3D" id="1.20.5.370">
    <property type="match status" value="1"/>
</dbReference>
<evidence type="ECO:0000313" key="3">
    <source>
        <dbReference type="EMBL" id="PFH60034.1"/>
    </source>
</evidence>
<dbReference type="EMBL" id="LAZP02000156">
    <property type="protein sequence ID" value="PFH60034.1"/>
    <property type="molecule type" value="Genomic_DNA"/>
</dbReference>
<dbReference type="STRING" id="268505.A0A2A9PFN2"/>
<feature type="coiled-coil region" evidence="1">
    <location>
        <begin position="143"/>
        <end position="170"/>
    </location>
</feature>
<name>A0A2A9PFN2_OPHUN</name>
<accession>A0A2A9PFN2</accession>
<sequence>MASYPVLKLPYSDGPGCLLLQASPAGLGKLDLKLIATEGEAPYVCDLRHNRVASLRAKNCPVPEREWEQILGAVLRREQDDDIQAVASVQSNLSASLTIRKQVKGITQRLGAITLRCDEGERIELFDWCTQSLDALAEGYESAASLAAKVRDLEADVADLRTSLETLMQAKKEDETALLLKFRDLLNEKKVRIREQQSIISSLSQTGHRPAKSEGRKRKAASVKSEEESHDYGNQGVQGASDAETADDTSDGTASFAGEDDEERTGSEGAVNDRNISSNPSDQVGDRPATSARAPPPPRTLPFKARKAVAPPTAEEETESDDEL</sequence>
<dbReference type="OrthoDB" id="8064436at2759"/>
<protein>
    <recommendedName>
        <fullName evidence="5">DNA repair protein XRCC4</fullName>
    </recommendedName>
</protein>
<evidence type="ECO:0000256" key="1">
    <source>
        <dbReference type="SAM" id="Coils"/>
    </source>
</evidence>
<reference evidence="3 4" key="1">
    <citation type="journal article" date="2015" name="BMC Genomics">
        <title>Gene expression during zombie ant biting behavior reflects the complexity underlying fungal parasitic behavioral manipulation.</title>
        <authorList>
            <person name="de Bekker C."/>
            <person name="Ohm R.A."/>
            <person name="Loreto R.G."/>
            <person name="Sebastian A."/>
            <person name="Albert I."/>
            <person name="Merrow M."/>
            <person name="Brachmann A."/>
            <person name="Hughes D.P."/>
        </authorList>
    </citation>
    <scope>NUCLEOTIDE SEQUENCE [LARGE SCALE GENOMIC DNA]</scope>
    <source>
        <strain evidence="3 4">SC16a</strain>
    </source>
</reference>
<evidence type="ECO:0000313" key="4">
    <source>
        <dbReference type="Proteomes" id="UP000037136"/>
    </source>
</evidence>
<organism evidence="3 4">
    <name type="scientific">Ophiocordyceps unilateralis</name>
    <name type="common">Zombie-ant fungus</name>
    <name type="synonym">Torrubia unilateralis</name>
    <dbReference type="NCBI Taxonomy" id="268505"/>
    <lineage>
        <taxon>Eukaryota</taxon>
        <taxon>Fungi</taxon>
        <taxon>Dikarya</taxon>
        <taxon>Ascomycota</taxon>
        <taxon>Pezizomycotina</taxon>
        <taxon>Sordariomycetes</taxon>
        <taxon>Hypocreomycetidae</taxon>
        <taxon>Hypocreales</taxon>
        <taxon>Ophiocordycipitaceae</taxon>
        <taxon>Ophiocordyceps</taxon>
    </lineage>
</organism>